<evidence type="ECO:0000256" key="7">
    <source>
        <dbReference type="ARBA" id="ARBA00013179"/>
    </source>
</evidence>
<keyword evidence="13" id="KW-0378">Hydrolase</keyword>
<comment type="caution">
    <text evidence="21">The sequence shown here is derived from an EMBL/GenBank/DDBJ whole genome shotgun (WGS) entry which is preliminary data.</text>
</comment>
<keyword evidence="10" id="KW-0812">Transmembrane</keyword>
<dbReference type="GO" id="GO:0004623">
    <property type="term" value="F:phospholipase A2 activity"/>
    <property type="evidence" value="ECO:0007669"/>
    <property type="project" value="UniProtKB-EC"/>
</dbReference>
<evidence type="ECO:0000256" key="1">
    <source>
        <dbReference type="ARBA" id="ARBA00000111"/>
    </source>
</evidence>
<evidence type="ECO:0000256" key="8">
    <source>
        <dbReference type="ARBA" id="ARBA00013278"/>
    </source>
</evidence>
<keyword evidence="17" id="KW-0472">Membrane</keyword>
<evidence type="ECO:0000256" key="15">
    <source>
        <dbReference type="ARBA" id="ARBA00022963"/>
    </source>
</evidence>
<comment type="catalytic activity">
    <reaction evidence="2">
        <text>a 1,2-diacyl-sn-glycero-3-phosphocholine + H2O = a 1-acyl-sn-glycero-3-phosphocholine + a fatty acid + H(+)</text>
        <dbReference type="Rhea" id="RHEA:15801"/>
        <dbReference type="ChEBI" id="CHEBI:15377"/>
        <dbReference type="ChEBI" id="CHEBI:15378"/>
        <dbReference type="ChEBI" id="CHEBI:28868"/>
        <dbReference type="ChEBI" id="CHEBI:57643"/>
        <dbReference type="ChEBI" id="CHEBI:58168"/>
        <dbReference type="EC" id="3.1.1.4"/>
    </reaction>
</comment>
<dbReference type="PANTHER" id="PTHR40457:SF1">
    <property type="entry name" value="PHOSPHOLIPASE A1"/>
    <property type="match status" value="1"/>
</dbReference>
<dbReference type="InterPro" id="IPR036541">
    <property type="entry name" value="PLipase_A1_sf"/>
</dbReference>
<evidence type="ECO:0000256" key="12">
    <source>
        <dbReference type="ARBA" id="ARBA00022729"/>
    </source>
</evidence>
<comment type="subunit">
    <text evidence="6">Homodimer; dimerization is reversible, and the dimeric form is the active one.</text>
</comment>
<evidence type="ECO:0000256" key="2">
    <source>
        <dbReference type="ARBA" id="ARBA00001604"/>
    </source>
</evidence>
<evidence type="ECO:0000256" key="4">
    <source>
        <dbReference type="ARBA" id="ARBA00004571"/>
    </source>
</evidence>
<dbReference type="GO" id="GO:0009279">
    <property type="term" value="C:cell outer membrane"/>
    <property type="evidence" value="ECO:0007669"/>
    <property type="project" value="UniProtKB-SubCell"/>
</dbReference>
<evidence type="ECO:0000256" key="19">
    <source>
        <dbReference type="ARBA" id="ARBA00032375"/>
    </source>
</evidence>
<evidence type="ECO:0000313" key="21">
    <source>
        <dbReference type="EMBL" id="KKN94095.1"/>
    </source>
</evidence>
<evidence type="ECO:0000256" key="17">
    <source>
        <dbReference type="ARBA" id="ARBA00023136"/>
    </source>
</evidence>
<evidence type="ECO:0000256" key="14">
    <source>
        <dbReference type="ARBA" id="ARBA00022837"/>
    </source>
</evidence>
<gene>
    <name evidence="21" type="ORF">LCGC14_0191260</name>
</gene>
<accession>A0A0F9ULJ8</accession>
<reference evidence="21" key="1">
    <citation type="journal article" date="2015" name="Nature">
        <title>Complex archaea that bridge the gap between prokaryotes and eukaryotes.</title>
        <authorList>
            <person name="Spang A."/>
            <person name="Saw J.H."/>
            <person name="Jorgensen S.L."/>
            <person name="Zaremba-Niedzwiedzka K."/>
            <person name="Martijn J."/>
            <person name="Lind A.E."/>
            <person name="van Eijk R."/>
            <person name="Schleper C."/>
            <person name="Guy L."/>
            <person name="Ettema T.J."/>
        </authorList>
    </citation>
    <scope>NUCLEOTIDE SEQUENCE</scope>
</reference>
<evidence type="ECO:0000256" key="5">
    <source>
        <dbReference type="ARBA" id="ARBA00010525"/>
    </source>
</evidence>
<dbReference type="AlphaFoldDB" id="A0A0F9ULJ8"/>
<dbReference type="EC" id="3.1.1.4" evidence="8"/>
<comment type="subcellular location">
    <subcellularLocation>
        <location evidence="4">Cell outer membrane</location>
        <topology evidence="4">Multi-pass membrane protein</topology>
    </subcellularLocation>
</comment>
<dbReference type="InterPro" id="IPR003187">
    <property type="entry name" value="PLipase_A1"/>
</dbReference>
<protein>
    <recommendedName>
        <fullName evidence="19">Phosphatidylcholine 1-acylhydrolase</fullName>
        <ecNumber evidence="7">3.1.1.32</ecNumber>
        <ecNumber evidence="8">3.1.1.4</ecNumber>
    </recommendedName>
</protein>
<dbReference type="GO" id="GO:0016042">
    <property type="term" value="P:lipid catabolic process"/>
    <property type="evidence" value="ECO:0007669"/>
    <property type="project" value="UniProtKB-KW"/>
</dbReference>
<evidence type="ECO:0000256" key="6">
    <source>
        <dbReference type="ARBA" id="ARBA00011702"/>
    </source>
</evidence>
<keyword evidence="12" id="KW-0732">Signal</keyword>
<organism evidence="21">
    <name type="scientific">marine sediment metagenome</name>
    <dbReference type="NCBI Taxonomy" id="412755"/>
    <lineage>
        <taxon>unclassified sequences</taxon>
        <taxon>metagenomes</taxon>
        <taxon>ecological metagenomes</taxon>
    </lineage>
</organism>
<proteinExistence type="inferred from homology"/>
<evidence type="ECO:0000256" key="9">
    <source>
        <dbReference type="ARBA" id="ARBA00022452"/>
    </source>
</evidence>
<dbReference type="CDD" id="cd00541">
    <property type="entry name" value="OMPLA"/>
    <property type="match status" value="1"/>
</dbReference>
<keyword evidence="14" id="KW-0106">Calcium</keyword>
<comment type="catalytic activity">
    <reaction evidence="1">
        <text>a 1,2-diacyl-sn-glycero-3-phosphocholine + H2O = a 2-acyl-sn-glycero-3-phosphocholine + a fatty acid + H(+)</text>
        <dbReference type="Rhea" id="RHEA:18689"/>
        <dbReference type="ChEBI" id="CHEBI:15377"/>
        <dbReference type="ChEBI" id="CHEBI:15378"/>
        <dbReference type="ChEBI" id="CHEBI:28868"/>
        <dbReference type="ChEBI" id="CHEBI:57643"/>
        <dbReference type="ChEBI" id="CHEBI:57875"/>
        <dbReference type="EC" id="3.1.1.32"/>
    </reaction>
</comment>
<evidence type="ECO:0000256" key="20">
    <source>
        <dbReference type="SAM" id="Coils"/>
    </source>
</evidence>
<keyword evidence="11" id="KW-0479">Metal-binding</keyword>
<dbReference type="Pfam" id="PF02253">
    <property type="entry name" value="PLA1"/>
    <property type="match status" value="1"/>
</dbReference>
<dbReference type="GO" id="GO:0008970">
    <property type="term" value="F:phospholipase A1 activity"/>
    <property type="evidence" value="ECO:0007669"/>
    <property type="project" value="UniProtKB-EC"/>
</dbReference>
<dbReference type="EMBL" id="LAZR01000081">
    <property type="protein sequence ID" value="KKN94095.1"/>
    <property type="molecule type" value="Genomic_DNA"/>
</dbReference>
<dbReference type="GO" id="GO:0005509">
    <property type="term" value="F:calcium ion binding"/>
    <property type="evidence" value="ECO:0007669"/>
    <property type="project" value="TreeGrafter"/>
</dbReference>
<keyword evidence="9" id="KW-1134">Transmembrane beta strand</keyword>
<evidence type="ECO:0000256" key="18">
    <source>
        <dbReference type="ARBA" id="ARBA00023237"/>
    </source>
</evidence>
<dbReference type="SUPFAM" id="SSF56931">
    <property type="entry name" value="Outer membrane phospholipase A (OMPLA)"/>
    <property type="match status" value="1"/>
</dbReference>
<evidence type="ECO:0000256" key="16">
    <source>
        <dbReference type="ARBA" id="ARBA00023098"/>
    </source>
</evidence>
<dbReference type="PANTHER" id="PTHR40457">
    <property type="entry name" value="PHOSPHOLIPASE A1"/>
    <property type="match status" value="1"/>
</dbReference>
<sequence length="364" mass="41723">MGGVIETTLAFATSFILRVTLMVTRKLPFSKFIVLLSLTTLSANALAETQQEIEARIRALDAELYQLRQQLQQVENPADASLDVPFELLPEEAAREDLSERRQLEQESSRNPFSITTHHTNYLFPVSYNSNQNRESFRNISEDAPANSAELKFQFSAKVNLVEELFGDYGDVYFGYTQRSWWQAYNTDASSPFRETNYEPEVFIDFDNAWGALGWVNTRNRISLNHQSNGRSSPLSRSWNRVYLESTFQSGDWAFTLAPHWRIPESDSEDDNPDIERFMGYGDVRLAKRLNNNHEVSGQLRGNPSAGNMGTQIDYSWPAFNSLRAHVQYYYGYGESMIDYDHRVHRLSIGFSLNPLFSATGLNR</sequence>
<comment type="similarity">
    <text evidence="5">Belongs to the phospholipase A1 family.</text>
</comment>
<evidence type="ECO:0000256" key="3">
    <source>
        <dbReference type="ARBA" id="ARBA00001913"/>
    </source>
</evidence>
<feature type="coiled-coil region" evidence="20">
    <location>
        <begin position="43"/>
        <end position="70"/>
    </location>
</feature>
<keyword evidence="16" id="KW-0443">Lipid metabolism</keyword>
<evidence type="ECO:0000256" key="10">
    <source>
        <dbReference type="ARBA" id="ARBA00022692"/>
    </source>
</evidence>
<name>A0A0F9ULJ8_9ZZZZ</name>
<dbReference type="Gene3D" id="2.40.230.10">
    <property type="entry name" value="Phospholipase A1"/>
    <property type="match status" value="1"/>
</dbReference>
<keyword evidence="15" id="KW-0442">Lipid degradation</keyword>
<dbReference type="PRINTS" id="PR01486">
    <property type="entry name" value="PHPHLIPASEA1"/>
</dbReference>
<keyword evidence="20" id="KW-0175">Coiled coil</keyword>
<comment type="cofactor">
    <cofactor evidence="3">
        <name>Ca(2+)</name>
        <dbReference type="ChEBI" id="CHEBI:29108"/>
    </cofactor>
</comment>
<keyword evidence="18" id="KW-0998">Cell outer membrane</keyword>
<evidence type="ECO:0000256" key="13">
    <source>
        <dbReference type="ARBA" id="ARBA00022801"/>
    </source>
</evidence>
<dbReference type="EC" id="3.1.1.32" evidence="7"/>
<evidence type="ECO:0000256" key="11">
    <source>
        <dbReference type="ARBA" id="ARBA00022723"/>
    </source>
</evidence>